<dbReference type="RefSeq" id="WP_184864322.1">
    <property type="nucleotide sequence ID" value="NZ_JACHLK010000018.1"/>
</dbReference>
<comment type="caution">
    <text evidence="2">The sequence shown here is derived from an EMBL/GenBank/DDBJ whole genome shotgun (WGS) entry which is preliminary data.</text>
</comment>
<dbReference type="Gene3D" id="2.120.10.80">
    <property type="entry name" value="Kelch-type beta propeller"/>
    <property type="match status" value="2"/>
</dbReference>
<evidence type="ECO:0000256" key="1">
    <source>
        <dbReference type="SAM" id="SignalP"/>
    </source>
</evidence>
<reference evidence="2 3" key="1">
    <citation type="submission" date="2020-08" db="EMBL/GenBank/DDBJ databases">
        <title>Functional genomics of gut bacteria from endangered species of beetles.</title>
        <authorList>
            <person name="Carlos-Shanley C."/>
        </authorList>
    </citation>
    <scope>NUCLEOTIDE SEQUENCE [LARGE SCALE GENOMIC DNA]</scope>
    <source>
        <strain evidence="2 3">S00198</strain>
    </source>
</reference>
<dbReference type="InterPro" id="IPR006652">
    <property type="entry name" value="Kelch_1"/>
</dbReference>
<dbReference type="SUPFAM" id="SSF50965">
    <property type="entry name" value="Galactose oxidase, central domain"/>
    <property type="match status" value="1"/>
</dbReference>
<dbReference type="Proteomes" id="UP000575083">
    <property type="component" value="Unassembled WGS sequence"/>
</dbReference>
<feature type="chain" id="PRO_5030662798" evidence="1">
    <location>
        <begin position="26"/>
        <end position="347"/>
    </location>
</feature>
<evidence type="ECO:0000313" key="2">
    <source>
        <dbReference type="EMBL" id="MBB6563372.1"/>
    </source>
</evidence>
<dbReference type="PRINTS" id="PR00501">
    <property type="entry name" value="KELCHREPEAT"/>
</dbReference>
<protein>
    <submittedName>
        <fullName evidence="2">N-acetylneuraminic acid mutarotase</fullName>
    </submittedName>
</protein>
<evidence type="ECO:0000313" key="3">
    <source>
        <dbReference type="Proteomes" id="UP000575083"/>
    </source>
</evidence>
<proteinExistence type="predicted"/>
<dbReference type="EMBL" id="JACHLK010000018">
    <property type="protein sequence ID" value="MBB6563372.1"/>
    <property type="molecule type" value="Genomic_DNA"/>
</dbReference>
<dbReference type="AlphaFoldDB" id="A0A7X0UCG4"/>
<gene>
    <name evidence="2" type="ORF">HNP48_006092</name>
</gene>
<dbReference type="InterPro" id="IPR015915">
    <property type="entry name" value="Kelch-typ_b-propeller"/>
</dbReference>
<dbReference type="InterPro" id="IPR011043">
    <property type="entry name" value="Gal_Oxase/kelch_b-propeller"/>
</dbReference>
<organism evidence="2 3">
    <name type="scientific">Acidovorax soli</name>
    <dbReference type="NCBI Taxonomy" id="592050"/>
    <lineage>
        <taxon>Bacteria</taxon>
        <taxon>Pseudomonadati</taxon>
        <taxon>Pseudomonadota</taxon>
        <taxon>Betaproteobacteria</taxon>
        <taxon>Burkholderiales</taxon>
        <taxon>Comamonadaceae</taxon>
        <taxon>Acidovorax</taxon>
    </lineage>
</organism>
<sequence>MPTFLRTARLAALAGLITLVPPAWSQGAPSATWTTAAPAGVARQELYPEVLNGKIYVAGGLLSPNTGYSAHFEAYDPATDAWTRLATLPQARHHMTLTAIGGQLYGVGGFTGGFPVWQAQPTMFIYDPVRNAWRPGTDLATPRAEGIAAAVDGKLYLIGGRVRATPAASHFDEHVDSTLNEVFDPLRAQWSARAPAPTARNSAAFGVIGGKVYVVGGRQYGKNADGTARQVNVPTLEVYDPATDTWATRAPMPQAQGGLAATVADGKLYVFGGEQWVPEQKVFAGSWVYDPATDRWSALPPLPTPRHGLGASTLGNRIHVFGGGLRTGGNAATAVHEVLVVDAGSKP</sequence>
<name>A0A7X0UCG4_9BURK</name>
<dbReference type="SMART" id="SM00612">
    <property type="entry name" value="Kelch"/>
    <property type="match status" value="5"/>
</dbReference>
<dbReference type="Pfam" id="PF01344">
    <property type="entry name" value="Kelch_1"/>
    <property type="match status" value="2"/>
</dbReference>
<dbReference type="Pfam" id="PF24681">
    <property type="entry name" value="Kelch_KLHDC2_KLHL20_DRC7"/>
    <property type="match status" value="1"/>
</dbReference>
<dbReference type="PANTHER" id="PTHR45632">
    <property type="entry name" value="LD33804P"/>
    <property type="match status" value="1"/>
</dbReference>
<keyword evidence="3" id="KW-1185">Reference proteome</keyword>
<feature type="signal peptide" evidence="1">
    <location>
        <begin position="1"/>
        <end position="25"/>
    </location>
</feature>
<accession>A0A7X0UCG4</accession>
<keyword evidence="1" id="KW-0732">Signal</keyword>